<evidence type="ECO:0000256" key="1">
    <source>
        <dbReference type="SAM" id="MobiDB-lite"/>
    </source>
</evidence>
<feature type="compositionally biased region" description="Acidic residues" evidence="1">
    <location>
        <begin position="336"/>
        <end position="347"/>
    </location>
</feature>
<feature type="compositionally biased region" description="Basic and acidic residues" evidence="1">
    <location>
        <begin position="326"/>
        <end position="335"/>
    </location>
</feature>
<dbReference type="GO" id="GO:0006364">
    <property type="term" value="P:rRNA processing"/>
    <property type="evidence" value="ECO:0007669"/>
    <property type="project" value="InterPro"/>
</dbReference>
<dbReference type="InterPro" id="IPR000238">
    <property type="entry name" value="RbfA"/>
</dbReference>
<dbReference type="OrthoDB" id="418445at2759"/>
<dbReference type="PANTHER" id="PTHR14725:SF0">
    <property type="entry name" value="RIBOSOME-BINDING FACTOR A, MITOCHONDRIAL-RELATED"/>
    <property type="match status" value="1"/>
</dbReference>
<dbReference type="InterPro" id="IPR039212">
    <property type="entry name" value="RBFA_mitochondrial"/>
</dbReference>
<reference evidence="3" key="1">
    <citation type="submission" date="2025-08" db="UniProtKB">
        <authorList>
            <consortium name="RefSeq"/>
        </authorList>
    </citation>
    <scope>IDENTIFICATION</scope>
</reference>
<dbReference type="InterPro" id="IPR023799">
    <property type="entry name" value="RbfA_dom_sf"/>
</dbReference>
<keyword evidence="2" id="KW-1185">Reference proteome</keyword>
<dbReference type="AlphaFoldDB" id="A0A6P3X0T0"/>
<proteinExistence type="predicted"/>
<evidence type="ECO:0000313" key="3">
    <source>
        <dbReference type="RefSeq" id="XP_014471976.1"/>
    </source>
</evidence>
<dbReference type="InterPro" id="IPR015946">
    <property type="entry name" value="KH_dom-like_a/b"/>
</dbReference>
<dbReference type="RefSeq" id="XP_014471976.1">
    <property type="nucleotide sequence ID" value="XM_014616490.1"/>
</dbReference>
<dbReference type="Pfam" id="PF02033">
    <property type="entry name" value="RBFA"/>
    <property type="match status" value="1"/>
</dbReference>
<feature type="region of interest" description="Disordered" evidence="1">
    <location>
        <begin position="321"/>
        <end position="347"/>
    </location>
</feature>
<dbReference type="Proteomes" id="UP000515204">
    <property type="component" value="Unplaced"/>
</dbReference>
<accession>A0A6P3X0T0</accession>
<dbReference type="SUPFAM" id="SSF89919">
    <property type="entry name" value="Ribosome-binding factor A, RbfA"/>
    <property type="match status" value="1"/>
</dbReference>
<protein>
    <submittedName>
        <fullName evidence="3">Uncharacterized protein LOC106743024 isoform X1</fullName>
    </submittedName>
</protein>
<dbReference type="Gene3D" id="3.30.300.20">
    <property type="match status" value="1"/>
</dbReference>
<sequence>MQSARPLFTHLQIYRCISSSNVNSNFAREGKFMKKMLEKSSKSNRNWYKLGTNFRDTKNVSGPTIRLPSMHTKRRMTIRNKLFMEHITDQIAMGEASDIINGAIEITHVEITPDFKHVNIFWNHTDIPISEESLKKCAKIIRHELSQLRVIGVVPPIQFVANRQQMIKDEVEKKLAIIESDIENLEILSFSEQMELANSHINQASHKISVVNDNPESDEPHIELPMMRHDVLGLDHHKMMTQIIVSMSKSKKAIERRMLNMNIDTDNSPCNDTSDKVADFLTKNEEKELFKEFLDKRRKEARHKYRMKQLPNQQLLDCSEEEMDHEENYNEKYNFEDEYYDDFEDEK</sequence>
<organism evidence="2 3">
    <name type="scientific">Dinoponera quadriceps</name>
    <name type="common">South American ant</name>
    <dbReference type="NCBI Taxonomy" id="609295"/>
    <lineage>
        <taxon>Eukaryota</taxon>
        <taxon>Metazoa</taxon>
        <taxon>Ecdysozoa</taxon>
        <taxon>Arthropoda</taxon>
        <taxon>Hexapoda</taxon>
        <taxon>Insecta</taxon>
        <taxon>Pterygota</taxon>
        <taxon>Neoptera</taxon>
        <taxon>Endopterygota</taxon>
        <taxon>Hymenoptera</taxon>
        <taxon>Apocrita</taxon>
        <taxon>Aculeata</taxon>
        <taxon>Formicoidea</taxon>
        <taxon>Formicidae</taxon>
        <taxon>Ponerinae</taxon>
        <taxon>Ponerini</taxon>
        <taxon>Dinoponera</taxon>
    </lineage>
</organism>
<dbReference type="PANTHER" id="PTHR14725">
    <property type="entry name" value="RIBOSOME-BINDING FACTOR A, MITOCHONDRIAL-RELATED"/>
    <property type="match status" value="1"/>
</dbReference>
<evidence type="ECO:0000313" key="2">
    <source>
        <dbReference type="Proteomes" id="UP000515204"/>
    </source>
</evidence>
<name>A0A6P3X0T0_DINQU</name>
<gene>
    <name evidence="3" type="primary">LOC106743024</name>
</gene>
<dbReference type="GeneID" id="106743024"/>
<dbReference type="KEGG" id="dqu:106743024"/>